<dbReference type="EMBL" id="CAJNOQ010047086">
    <property type="protein sequence ID" value="CAF1640315.1"/>
    <property type="molecule type" value="Genomic_DNA"/>
</dbReference>
<evidence type="ECO:0000313" key="2">
    <source>
        <dbReference type="EMBL" id="CAF1640315.1"/>
    </source>
</evidence>
<dbReference type="Pfam" id="PF12359">
    <property type="entry name" value="DUF3645"/>
    <property type="match status" value="1"/>
</dbReference>
<sequence>IPFLLMTLIFCDEQICIILKAASKRDDCSVAYHENFRPNSGIGGGSSIIRFVKHEFFHKNIQPILAKKNCETLWEKVNVKNTKIIGENGENYGNYEDFIQKKCLKKDIAIPFKGKDLPSENSEFSHPDVMIGFAISYLYRGLNLKQVKDGLIKLKNDPQQDR</sequence>
<keyword evidence="4" id="KW-1185">Reference proteome</keyword>
<name>A0A816DS74_9BILA</name>
<protein>
    <recommendedName>
        <fullName evidence="1">DUF3645 domain-containing protein</fullName>
    </recommendedName>
</protein>
<dbReference type="Proteomes" id="UP000663829">
    <property type="component" value="Unassembled WGS sequence"/>
</dbReference>
<dbReference type="InterPro" id="IPR022105">
    <property type="entry name" value="DUF3645"/>
</dbReference>
<gene>
    <name evidence="2" type="ORF">GPM918_LOCUS44895</name>
    <name evidence="3" type="ORF">SRO942_LOCUS46998</name>
</gene>
<reference evidence="2" key="1">
    <citation type="submission" date="2021-02" db="EMBL/GenBank/DDBJ databases">
        <authorList>
            <person name="Nowell W R."/>
        </authorList>
    </citation>
    <scope>NUCLEOTIDE SEQUENCE</scope>
</reference>
<feature type="non-terminal residue" evidence="2">
    <location>
        <position position="1"/>
    </location>
</feature>
<organism evidence="2 4">
    <name type="scientific">Didymodactylos carnosus</name>
    <dbReference type="NCBI Taxonomy" id="1234261"/>
    <lineage>
        <taxon>Eukaryota</taxon>
        <taxon>Metazoa</taxon>
        <taxon>Spiralia</taxon>
        <taxon>Gnathifera</taxon>
        <taxon>Rotifera</taxon>
        <taxon>Eurotatoria</taxon>
        <taxon>Bdelloidea</taxon>
        <taxon>Philodinida</taxon>
        <taxon>Philodinidae</taxon>
        <taxon>Didymodactylos</taxon>
    </lineage>
</organism>
<evidence type="ECO:0000313" key="3">
    <source>
        <dbReference type="EMBL" id="CAF4551284.1"/>
    </source>
</evidence>
<accession>A0A816DS74</accession>
<dbReference type="Proteomes" id="UP000681722">
    <property type="component" value="Unassembled WGS sequence"/>
</dbReference>
<evidence type="ECO:0000313" key="4">
    <source>
        <dbReference type="Proteomes" id="UP000663829"/>
    </source>
</evidence>
<evidence type="ECO:0000259" key="1">
    <source>
        <dbReference type="Pfam" id="PF12359"/>
    </source>
</evidence>
<comment type="caution">
    <text evidence="2">The sequence shown here is derived from an EMBL/GenBank/DDBJ whole genome shotgun (WGS) entry which is preliminary data.</text>
</comment>
<proteinExistence type="predicted"/>
<dbReference type="OrthoDB" id="10054352at2759"/>
<dbReference type="EMBL" id="CAJOBC010115907">
    <property type="protein sequence ID" value="CAF4551284.1"/>
    <property type="molecule type" value="Genomic_DNA"/>
</dbReference>
<dbReference type="AlphaFoldDB" id="A0A816DS74"/>
<feature type="domain" description="DUF3645" evidence="1">
    <location>
        <begin position="106"/>
        <end position="133"/>
    </location>
</feature>